<feature type="binding site" evidence="5">
    <location>
        <position position="253"/>
    </location>
    <ligand>
        <name>Mg(2+)</name>
        <dbReference type="ChEBI" id="CHEBI:18420"/>
        <note>catalytic</note>
    </ligand>
</feature>
<dbReference type="Proteomes" id="UP000198287">
    <property type="component" value="Unassembled WGS sequence"/>
</dbReference>
<gene>
    <name evidence="8" type="ORF">Fcan01_00782</name>
</gene>
<comment type="caution">
    <text evidence="8">The sequence shown here is derived from an EMBL/GenBank/DDBJ whole genome shotgun (WGS) entry which is preliminary data.</text>
</comment>
<dbReference type="SUPFAM" id="SSF54060">
    <property type="entry name" value="His-Me finger endonucleases"/>
    <property type="match status" value="1"/>
</dbReference>
<dbReference type="InterPro" id="IPR040255">
    <property type="entry name" value="Non-specific_endonuclease"/>
</dbReference>
<evidence type="ECO:0000256" key="2">
    <source>
        <dbReference type="ARBA" id="ARBA00022722"/>
    </source>
</evidence>
<comment type="similarity">
    <text evidence="1">Belongs to the DNA/RNA non-specific endonuclease family.</text>
</comment>
<dbReference type="InterPro" id="IPR044925">
    <property type="entry name" value="His-Me_finger_sf"/>
</dbReference>
<dbReference type="PANTHER" id="PTHR13966">
    <property type="entry name" value="ENDONUCLEASE RELATED"/>
    <property type="match status" value="1"/>
</dbReference>
<evidence type="ECO:0000256" key="4">
    <source>
        <dbReference type="PIRSR" id="PIRSR640255-1"/>
    </source>
</evidence>
<dbReference type="AlphaFoldDB" id="A0A226F4J0"/>
<feature type="signal peptide" evidence="6">
    <location>
        <begin position="1"/>
        <end position="25"/>
    </location>
</feature>
<accession>A0A226F4J0</accession>
<keyword evidence="5" id="KW-0479">Metal-binding</keyword>
<dbReference type="GO" id="GO:0005634">
    <property type="term" value="C:nucleus"/>
    <property type="evidence" value="ECO:0007669"/>
    <property type="project" value="TreeGrafter"/>
</dbReference>
<dbReference type="GO" id="GO:0006309">
    <property type="term" value="P:apoptotic DNA fragmentation"/>
    <property type="evidence" value="ECO:0007669"/>
    <property type="project" value="TreeGrafter"/>
</dbReference>
<dbReference type="GO" id="GO:0004521">
    <property type="term" value="F:RNA endonuclease activity"/>
    <property type="evidence" value="ECO:0007669"/>
    <property type="project" value="TreeGrafter"/>
</dbReference>
<evidence type="ECO:0000259" key="7">
    <source>
        <dbReference type="SMART" id="SM00892"/>
    </source>
</evidence>
<feature type="domain" description="DNA/RNA non-specific endonuclease/pyrophosphatase/phosphodiesterase" evidence="7">
    <location>
        <begin position="152"/>
        <end position="379"/>
    </location>
</feature>
<dbReference type="GO" id="GO:0000014">
    <property type="term" value="F:single-stranded DNA endodeoxyribonuclease activity"/>
    <property type="evidence" value="ECO:0007669"/>
    <property type="project" value="TreeGrafter"/>
</dbReference>
<evidence type="ECO:0000256" key="5">
    <source>
        <dbReference type="PIRSR" id="PIRSR640255-2"/>
    </source>
</evidence>
<evidence type="ECO:0000256" key="3">
    <source>
        <dbReference type="ARBA" id="ARBA00022759"/>
    </source>
</evidence>
<dbReference type="InterPro" id="IPR044929">
    <property type="entry name" value="DNA/RNA_non-sp_Endonuclease_sf"/>
</dbReference>
<dbReference type="OrthoDB" id="8194122at2759"/>
<protein>
    <recommendedName>
        <fullName evidence="7">DNA/RNA non-specific endonuclease/pyrophosphatase/phosphodiesterase domain-containing protein</fullName>
    </recommendedName>
</protein>
<feature type="active site" description="Proton acceptor" evidence="4">
    <location>
        <position position="223"/>
    </location>
</feature>
<proteinExistence type="inferred from homology"/>
<dbReference type="EMBL" id="LNIX01000001">
    <property type="protein sequence ID" value="OXA64715.1"/>
    <property type="molecule type" value="Genomic_DNA"/>
</dbReference>
<dbReference type="GO" id="GO:0046872">
    <property type="term" value="F:metal ion binding"/>
    <property type="evidence" value="ECO:0007669"/>
    <property type="project" value="UniProtKB-KW"/>
</dbReference>
<dbReference type="GO" id="GO:0003676">
    <property type="term" value="F:nucleic acid binding"/>
    <property type="evidence" value="ECO:0007669"/>
    <property type="project" value="InterPro"/>
</dbReference>
<name>A0A226F4J0_FOLCA</name>
<evidence type="ECO:0000313" key="9">
    <source>
        <dbReference type="Proteomes" id="UP000198287"/>
    </source>
</evidence>
<keyword evidence="3" id="KW-0378">Hydrolase</keyword>
<evidence type="ECO:0000256" key="6">
    <source>
        <dbReference type="SAM" id="SignalP"/>
    </source>
</evidence>
<dbReference type="GO" id="GO:0005743">
    <property type="term" value="C:mitochondrial inner membrane"/>
    <property type="evidence" value="ECO:0007669"/>
    <property type="project" value="TreeGrafter"/>
</dbReference>
<sequence length="416" mass="47121">MSLLAIFTRAVLFLTLGAGLQLAFSSPLEKPCTLIYNGRTIRIELLDRSDPVPGFISRDENVAIILKGKKIRVECVEDDYVFQELNVGILELGCFSGKLKNSDHIITANLDAVSLDCVHSSRAPFGELTRNGTCVTGATNIDVHVTSHSGESRHLYSVCFDEITSTTLYSKSSIDGKLLASAGSETRWNLALISVHYWLKLGAKKFAEYVSKHGESYFLQRGHLYPNADTFYKYESWGTYFFINAVPQWGILNLGNWEAVEISFRKMATKLASHVTIYTGTHKVLTLKDGAERDVEIWIGLETKDKIKRLPVPKFLWKVGYSEVEDAAITVVQINNPWELNRDDYLLCHDICDELDWFKVTKRFSVQHGYTYCCDVNALRKQVKTIPEFTYSKILKTVGNSEFNFEEISEEVDVIF</sequence>
<evidence type="ECO:0000256" key="1">
    <source>
        <dbReference type="ARBA" id="ARBA00010052"/>
    </source>
</evidence>
<organism evidence="8 9">
    <name type="scientific">Folsomia candida</name>
    <name type="common">Springtail</name>
    <dbReference type="NCBI Taxonomy" id="158441"/>
    <lineage>
        <taxon>Eukaryota</taxon>
        <taxon>Metazoa</taxon>
        <taxon>Ecdysozoa</taxon>
        <taxon>Arthropoda</taxon>
        <taxon>Hexapoda</taxon>
        <taxon>Collembola</taxon>
        <taxon>Entomobryomorpha</taxon>
        <taxon>Isotomoidea</taxon>
        <taxon>Isotomidae</taxon>
        <taxon>Proisotominae</taxon>
        <taxon>Folsomia</taxon>
    </lineage>
</organism>
<keyword evidence="2" id="KW-0540">Nuclease</keyword>
<keyword evidence="6" id="KW-0732">Signal</keyword>
<dbReference type="SMART" id="SM00892">
    <property type="entry name" value="Endonuclease_NS"/>
    <property type="match status" value="1"/>
</dbReference>
<dbReference type="Pfam" id="PF01223">
    <property type="entry name" value="Endonuclease_NS"/>
    <property type="match status" value="1"/>
</dbReference>
<dbReference type="PANTHER" id="PTHR13966:SF17">
    <property type="entry name" value="ENDONUCLEASE-RELATED"/>
    <property type="match status" value="1"/>
</dbReference>
<keyword evidence="3" id="KW-0255">Endonuclease</keyword>
<keyword evidence="9" id="KW-1185">Reference proteome</keyword>
<evidence type="ECO:0000313" key="8">
    <source>
        <dbReference type="EMBL" id="OXA64715.1"/>
    </source>
</evidence>
<feature type="chain" id="PRO_5012736869" description="DNA/RNA non-specific endonuclease/pyrophosphatase/phosphodiesterase domain-containing protein" evidence="6">
    <location>
        <begin position="26"/>
        <end position="416"/>
    </location>
</feature>
<dbReference type="InterPro" id="IPR001604">
    <property type="entry name" value="Endo_G_ENPP1-like_dom"/>
</dbReference>
<reference evidence="8 9" key="1">
    <citation type="submission" date="2015-12" db="EMBL/GenBank/DDBJ databases">
        <title>The genome of Folsomia candida.</title>
        <authorList>
            <person name="Faddeeva A."/>
            <person name="Derks M.F."/>
            <person name="Anvar Y."/>
            <person name="Smit S."/>
            <person name="Van Straalen N."/>
            <person name="Roelofs D."/>
        </authorList>
    </citation>
    <scope>NUCLEOTIDE SEQUENCE [LARGE SCALE GENOMIC DNA]</scope>
    <source>
        <strain evidence="8 9">VU population</strain>
        <tissue evidence="8">Whole body</tissue>
    </source>
</reference>
<dbReference type="Gene3D" id="3.40.570.10">
    <property type="entry name" value="Extracellular Endonuclease, subunit A"/>
    <property type="match status" value="1"/>
</dbReference>